<evidence type="ECO:0000313" key="3">
    <source>
        <dbReference type="Proteomes" id="UP000322165"/>
    </source>
</evidence>
<evidence type="ECO:0000313" key="2">
    <source>
        <dbReference type="EMBL" id="KAA2286201.1"/>
    </source>
</evidence>
<keyword evidence="3" id="KW-1185">Reference proteome</keyword>
<dbReference type="EMBL" id="VUOD01000001">
    <property type="protein sequence ID" value="KAA2286201.1"/>
    <property type="molecule type" value="Genomic_DNA"/>
</dbReference>
<protein>
    <submittedName>
        <fullName evidence="2">DUF3034 family protein</fullName>
    </submittedName>
</protein>
<feature type="chain" id="PRO_5022704401" evidence="1">
    <location>
        <begin position="30"/>
        <end position="293"/>
    </location>
</feature>
<keyword evidence="1" id="KW-0732">Signal</keyword>
<name>A0A5B2ZGK3_9GAMM</name>
<comment type="caution">
    <text evidence="2">The sequence shown here is derived from an EMBL/GenBank/DDBJ whole genome shotgun (WGS) entry which is preliminary data.</text>
</comment>
<dbReference type="AlphaFoldDB" id="A0A5B2ZGK3"/>
<organism evidence="2 3">
    <name type="scientific">Arenimonas fontis</name>
    <dbReference type="NCBI Taxonomy" id="2608255"/>
    <lineage>
        <taxon>Bacteria</taxon>
        <taxon>Pseudomonadati</taxon>
        <taxon>Pseudomonadota</taxon>
        <taxon>Gammaproteobacteria</taxon>
        <taxon>Lysobacterales</taxon>
        <taxon>Lysobacteraceae</taxon>
        <taxon>Arenimonas</taxon>
    </lineage>
</organism>
<dbReference type="RefSeq" id="WP_149859422.1">
    <property type="nucleotide sequence ID" value="NZ_VUOD01000001.1"/>
</dbReference>
<reference evidence="2 3" key="2">
    <citation type="submission" date="2019-09" db="EMBL/GenBank/DDBJ databases">
        <authorList>
            <person name="Mazur A."/>
        </authorList>
    </citation>
    <scope>NUCLEOTIDE SEQUENCE [LARGE SCALE GENOMIC DNA]</scope>
    <source>
        <strain evidence="2 3">3729k</strain>
    </source>
</reference>
<reference evidence="2 3" key="1">
    <citation type="submission" date="2019-09" db="EMBL/GenBank/DDBJ databases">
        <title>Arenimonas chukotkensis sp. nov., a bacterium isolated from Chukotka hot spring, Arctic region, Russia.</title>
        <authorList>
            <person name="Zayulina K.S."/>
            <person name="Prokofeva M.I."/>
            <person name="Elcheninov A.G."/>
            <person name="Novikov A."/>
            <person name="Kochetkova T.V."/>
            <person name="Kublanov I.V."/>
        </authorList>
    </citation>
    <scope>NUCLEOTIDE SEQUENCE [LARGE SCALE GENOMIC DNA]</scope>
    <source>
        <strain evidence="2 3">3729k</strain>
    </source>
</reference>
<evidence type="ECO:0000256" key="1">
    <source>
        <dbReference type="SAM" id="SignalP"/>
    </source>
</evidence>
<dbReference type="Proteomes" id="UP000322165">
    <property type="component" value="Unassembled WGS sequence"/>
</dbReference>
<sequence>MNRRSSRAKILARAVLLACLACLAGPTFAAGGRLLASGGASQVEGAAGGGLVPWAVLAGYGTRDENGGTAFASRLHTDDYRLEAFGLAWTFRNRLELSLARQRLDIGVLQRQLDLPWAALGQDVIGAKLRLGGDLLYTPWPQFSLGVQYKRSHDDALPLAIGARSGDGWDVYLSASKLFLDMAGQQVLFGLTLRSTRANQFGLLGHGGDLGRGRDLVWEGVAALLLDPSWVVGAEYRQKPDNLAFAAEEGARDLFLAWFPNKRVAVVAGWVDLGDVATLGQQQGPYLSIQVSH</sequence>
<proteinExistence type="predicted"/>
<gene>
    <name evidence="2" type="ORF">F0415_01490</name>
</gene>
<accession>A0A5B2ZGK3</accession>
<dbReference type="Pfam" id="PF11231">
    <property type="entry name" value="DUF3034"/>
    <property type="match status" value="1"/>
</dbReference>
<feature type="signal peptide" evidence="1">
    <location>
        <begin position="1"/>
        <end position="29"/>
    </location>
</feature>
<dbReference type="InterPro" id="IPR021393">
    <property type="entry name" value="DUF3034"/>
</dbReference>